<name>A0AAE9LP67_9GAMM</name>
<evidence type="ECO:0000313" key="3">
    <source>
        <dbReference type="Proteomes" id="UP001056716"/>
    </source>
</evidence>
<dbReference type="KEGG" id="atz:M5E07_09450"/>
<evidence type="ECO:0000256" key="1">
    <source>
        <dbReference type="SAM" id="Phobius"/>
    </source>
</evidence>
<feature type="transmembrane region" description="Helical" evidence="1">
    <location>
        <begin position="71"/>
        <end position="90"/>
    </location>
</feature>
<proteinExistence type="predicted"/>
<feature type="transmembrane region" description="Helical" evidence="1">
    <location>
        <begin position="25"/>
        <end position="41"/>
    </location>
</feature>
<evidence type="ECO:0000313" key="2">
    <source>
        <dbReference type="EMBL" id="USE82046.1"/>
    </source>
</evidence>
<keyword evidence="1" id="KW-0812">Transmembrane</keyword>
<dbReference type="AlphaFoldDB" id="A0AAE9LP67"/>
<keyword evidence="1" id="KW-1133">Transmembrane helix</keyword>
<dbReference type="Proteomes" id="UP001056716">
    <property type="component" value="Chromosome"/>
</dbReference>
<gene>
    <name evidence="2" type="ORF">M5E07_09450</name>
</gene>
<accession>A0AAE9LP67</accession>
<dbReference type="EMBL" id="CP098732">
    <property type="protein sequence ID" value="USE82046.1"/>
    <property type="molecule type" value="Genomic_DNA"/>
</dbReference>
<dbReference type="RefSeq" id="WP_252218746.1">
    <property type="nucleotide sequence ID" value="NZ_CP098732.1"/>
</dbReference>
<sequence>MVTMPSYFLYKNYVAKEIETRGLESTWLVLAAVAWVIPLMMQTINRKGLPLIESTIGVVTFFMLYEMTNLFWLAFGLGAGAMAIVGISTLRKIPIS</sequence>
<organism evidence="2 3">
    <name type="scientific">Acinetobacter tibetensis</name>
    <dbReference type="NCBI Taxonomy" id="2943497"/>
    <lineage>
        <taxon>Bacteria</taxon>
        <taxon>Pseudomonadati</taxon>
        <taxon>Pseudomonadota</taxon>
        <taxon>Gammaproteobacteria</taxon>
        <taxon>Moraxellales</taxon>
        <taxon>Moraxellaceae</taxon>
        <taxon>Acinetobacter</taxon>
    </lineage>
</organism>
<protein>
    <submittedName>
        <fullName evidence="2">Uncharacterized protein</fullName>
    </submittedName>
</protein>
<reference evidence="2" key="1">
    <citation type="submission" date="2022-06" db="EMBL/GenBank/DDBJ databases">
        <title>Isolation, identification and characterization of iprodione-degrading strains in Lhasa, Tibet.</title>
        <authorList>
            <person name="Pan H."/>
        </authorList>
    </citation>
    <scope>NUCLEOTIDE SEQUENCE</scope>
    <source>
        <strain evidence="2">Y-23</strain>
    </source>
</reference>
<keyword evidence="3" id="KW-1185">Reference proteome</keyword>
<keyword evidence="1" id="KW-0472">Membrane</keyword>